<dbReference type="EMBL" id="UZAI01002752">
    <property type="protein sequence ID" value="VDO74394.1"/>
    <property type="molecule type" value="Genomic_DNA"/>
</dbReference>
<protein>
    <submittedName>
        <fullName evidence="1">Uncharacterized protein</fullName>
    </submittedName>
</protein>
<proteinExistence type="predicted"/>
<keyword evidence="2" id="KW-1185">Reference proteome</keyword>
<evidence type="ECO:0000313" key="1">
    <source>
        <dbReference type="EMBL" id="VDO74394.1"/>
    </source>
</evidence>
<organism evidence="1 2">
    <name type="scientific">Schistosoma margrebowiei</name>
    <dbReference type="NCBI Taxonomy" id="48269"/>
    <lineage>
        <taxon>Eukaryota</taxon>
        <taxon>Metazoa</taxon>
        <taxon>Spiralia</taxon>
        <taxon>Lophotrochozoa</taxon>
        <taxon>Platyhelminthes</taxon>
        <taxon>Trematoda</taxon>
        <taxon>Digenea</taxon>
        <taxon>Strigeidida</taxon>
        <taxon>Schistosomatoidea</taxon>
        <taxon>Schistosomatidae</taxon>
        <taxon>Schistosoma</taxon>
    </lineage>
</organism>
<dbReference type="Proteomes" id="UP000277204">
    <property type="component" value="Unassembled WGS sequence"/>
</dbReference>
<evidence type="ECO:0000313" key="2">
    <source>
        <dbReference type="Proteomes" id="UP000277204"/>
    </source>
</evidence>
<sequence length="223" mass="24743">MVEPTGTYVPANIARWGHHDRQARPPRQGSSFGRGRLVHCGFAAAKQSAQRYAEEVYSQSILTQDIADNVTGSELTHDSTKKIMSYRNSKLSATRPDNVVIAQGRPGFVTEVVDGGRIRFRAFLNPSNLHTDPFPSGLVDIMTLSSVAEKLFQHFNIDTKQWSYSRITVALLAHESLGIGLALGFWIICYKKQPVRCLASFAPVAIQNIYSKYDPTFSLTHAS</sequence>
<gene>
    <name evidence="1" type="ORF">SMRZ_LOCUS7039</name>
</gene>
<reference evidence="1 2" key="1">
    <citation type="submission" date="2018-11" db="EMBL/GenBank/DDBJ databases">
        <authorList>
            <consortium name="Pathogen Informatics"/>
        </authorList>
    </citation>
    <scope>NUCLEOTIDE SEQUENCE [LARGE SCALE GENOMIC DNA]</scope>
    <source>
        <strain evidence="1 2">Zambia</strain>
    </source>
</reference>
<name>A0A183LTB4_9TREM</name>
<accession>A0A183LTB4</accession>
<dbReference type="AlphaFoldDB" id="A0A183LTB4"/>